<comment type="caution">
    <text evidence="2">The sequence shown here is derived from an EMBL/GenBank/DDBJ whole genome shotgun (WGS) entry which is preliminary data.</text>
</comment>
<evidence type="ECO:0000259" key="1">
    <source>
        <dbReference type="PROSITE" id="PS51186"/>
    </source>
</evidence>
<protein>
    <recommendedName>
        <fullName evidence="1">N-acetyltransferase domain-containing protein</fullName>
    </recommendedName>
</protein>
<dbReference type="Pfam" id="PF13302">
    <property type="entry name" value="Acetyltransf_3"/>
    <property type="match status" value="1"/>
</dbReference>
<dbReference type="InterPro" id="IPR000182">
    <property type="entry name" value="GNAT_dom"/>
</dbReference>
<feature type="domain" description="N-acetyltransferase" evidence="1">
    <location>
        <begin position="12"/>
        <end position="179"/>
    </location>
</feature>
<gene>
    <name evidence="2" type="ORF">BAMA_23080</name>
</gene>
<dbReference type="GO" id="GO:0016747">
    <property type="term" value="F:acyltransferase activity, transferring groups other than amino-acyl groups"/>
    <property type="evidence" value="ECO:0007669"/>
    <property type="project" value="InterPro"/>
</dbReference>
<evidence type="ECO:0000313" key="2">
    <source>
        <dbReference type="EMBL" id="KEK19267.1"/>
    </source>
</evidence>
<dbReference type="InterPro" id="IPR051531">
    <property type="entry name" value="N-acetyltransferase"/>
</dbReference>
<name>A0A073JYH7_9BACI</name>
<dbReference type="AlphaFoldDB" id="A0A073JYH7"/>
<dbReference type="Proteomes" id="UP000027822">
    <property type="component" value="Unassembled WGS sequence"/>
</dbReference>
<sequence>MFTQLQLETERCIIRPYKEEDLYELFQVVSDANFYDYIPEVAPSLQEVEGIIKWSIQCNQKNRLDKIYKLNLAIVHKELGKVIGFCGLGPYDIDASKVEVYYGVGKEFRGRGIATEATRAVLQYGFKTLKLDEIVTTVFPENRSSVAILHKLGMKYQYTLQNLSDEYKEFEGYDYYTLTGKEYK</sequence>
<reference evidence="2 3" key="1">
    <citation type="submission" date="2014-06" db="EMBL/GenBank/DDBJ databases">
        <title>Draft genome sequence of Bacillus manliponensis JCM 15802 (MCCC 1A00708).</title>
        <authorList>
            <person name="Lai Q."/>
            <person name="Liu Y."/>
            <person name="Shao Z."/>
        </authorList>
    </citation>
    <scope>NUCLEOTIDE SEQUENCE [LARGE SCALE GENOMIC DNA]</scope>
    <source>
        <strain evidence="2 3">JCM 15802</strain>
    </source>
</reference>
<dbReference type="CDD" id="cd04301">
    <property type="entry name" value="NAT_SF"/>
    <property type="match status" value="1"/>
</dbReference>
<dbReference type="PANTHER" id="PTHR43792:SF1">
    <property type="entry name" value="N-ACETYLTRANSFERASE DOMAIN-CONTAINING PROTEIN"/>
    <property type="match status" value="1"/>
</dbReference>
<dbReference type="Gene3D" id="3.40.630.30">
    <property type="match status" value="1"/>
</dbReference>
<evidence type="ECO:0000313" key="3">
    <source>
        <dbReference type="Proteomes" id="UP000027822"/>
    </source>
</evidence>
<accession>A0A073JYH7</accession>
<dbReference type="eggNOG" id="COG1670">
    <property type="taxonomic scope" value="Bacteria"/>
</dbReference>
<proteinExistence type="predicted"/>
<keyword evidence="3" id="KW-1185">Reference proteome</keyword>
<dbReference type="PROSITE" id="PS51186">
    <property type="entry name" value="GNAT"/>
    <property type="match status" value="1"/>
</dbReference>
<dbReference type="PANTHER" id="PTHR43792">
    <property type="entry name" value="GNAT FAMILY, PUTATIVE (AFU_ORTHOLOGUE AFUA_3G00765)-RELATED-RELATED"/>
    <property type="match status" value="1"/>
</dbReference>
<dbReference type="EMBL" id="JOTN01000008">
    <property type="protein sequence ID" value="KEK19267.1"/>
    <property type="molecule type" value="Genomic_DNA"/>
</dbReference>
<dbReference type="InterPro" id="IPR016181">
    <property type="entry name" value="Acyl_CoA_acyltransferase"/>
</dbReference>
<dbReference type="STRING" id="574376.BAMA_23080"/>
<organism evidence="2 3">
    <name type="scientific">Bacillus manliponensis</name>
    <dbReference type="NCBI Taxonomy" id="574376"/>
    <lineage>
        <taxon>Bacteria</taxon>
        <taxon>Bacillati</taxon>
        <taxon>Bacillota</taxon>
        <taxon>Bacilli</taxon>
        <taxon>Bacillales</taxon>
        <taxon>Bacillaceae</taxon>
        <taxon>Bacillus</taxon>
        <taxon>Bacillus cereus group</taxon>
    </lineage>
</organism>
<dbReference type="SUPFAM" id="SSF55729">
    <property type="entry name" value="Acyl-CoA N-acyltransferases (Nat)"/>
    <property type="match status" value="1"/>
</dbReference>